<dbReference type="Pfam" id="PF01585">
    <property type="entry name" value="G-patch"/>
    <property type="match status" value="1"/>
</dbReference>
<dbReference type="InterPro" id="IPR000253">
    <property type="entry name" value="FHA_dom"/>
</dbReference>
<dbReference type="InterPro" id="IPR041591">
    <property type="entry name" value="OCRE"/>
</dbReference>
<dbReference type="CDD" id="cd22686">
    <property type="entry name" value="FHA_AGGF1"/>
    <property type="match status" value="1"/>
</dbReference>
<name>A0A9N9MQ31_9CUCU</name>
<feature type="compositionally biased region" description="Basic residues" evidence="1">
    <location>
        <begin position="202"/>
        <end position="221"/>
    </location>
</feature>
<dbReference type="SMART" id="SM00443">
    <property type="entry name" value="G_patch"/>
    <property type="match status" value="1"/>
</dbReference>
<dbReference type="Pfam" id="PF00498">
    <property type="entry name" value="FHA"/>
    <property type="match status" value="1"/>
</dbReference>
<feature type="region of interest" description="Disordered" evidence="1">
    <location>
        <begin position="190"/>
        <end position="250"/>
    </location>
</feature>
<dbReference type="SUPFAM" id="SSF49879">
    <property type="entry name" value="SMAD/FHA domain"/>
    <property type="match status" value="1"/>
</dbReference>
<dbReference type="GO" id="GO:0003676">
    <property type="term" value="F:nucleic acid binding"/>
    <property type="evidence" value="ECO:0007669"/>
    <property type="project" value="InterPro"/>
</dbReference>
<feature type="compositionally biased region" description="Low complexity" evidence="1">
    <location>
        <begin position="234"/>
        <end position="250"/>
    </location>
</feature>
<accession>A0A9N9MQ31</accession>
<organism evidence="4 5">
    <name type="scientific">Ceutorhynchus assimilis</name>
    <name type="common">cabbage seed weevil</name>
    <dbReference type="NCBI Taxonomy" id="467358"/>
    <lineage>
        <taxon>Eukaryota</taxon>
        <taxon>Metazoa</taxon>
        <taxon>Ecdysozoa</taxon>
        <taxon>Arthropoda</taxon>
        <taxon>Hexapoda</taxon>
        <taxon>Insecta</taxon>
        <taxon>Pterygota</taxon>
        <taxon>Neoptera</taxon>
        <taxon>Endopterygota</taxon>
        <taxon>Coleoptera</taxon>
        <taxon>Polyphaga</taxon>
        <taxon>Cucujiformia</taxon>
        <taxon>Curculionidae</taxon>
        <taxon>Ceutorhynchinae</taxon>
        <taxon>Ceutorhynchus</taxon>
    </lineage>
</organism>
<dbReference type="Gene3D" id="2.60.200.20">
    <property type="match status" value="1"/>
</dbReference>
<dbReference type="SMART" id="SM00240">
    <property type="entry name" value="FHA"/>
    <property type="match status" value="1"/>
</dbReference>
<reference evidence="4" key="1">
    <citation type="submission" date="2022-01" db="EMBL/GenBank/DDBJ databases">
        <authorList>
            <person name="King R."/>
        </authorList>
    </citation>
    <scope>NUCLEOTIDE SEQUENCE</scope>
</reference>
<proteinExistence type="predicted"/>
<dbReference type="Proteomes" id="UP001152799">
    <property type="component" value="Chromosome 3"/>
</dbReference>
<evidence type="ECO:0000259" key="2">
    <source>
        <dbReference type="PROSITE" id="PS50006"/>
    </source>
</evidence>
<dbReference type="InterPro" id="IPR008984">
    <property type="entry name" value="SMAD_FHA_dom_sf"/>
</dbReference>
<dbReference type="PROSITE" id="PS50006">
    <property type="entry name" value="FHA_DOMAIN"/>
    <property type="match status" value="1"/>
</dbReference>
<dbReference type="Pfam" id="PF17780">
    <property type="entry name" value="OCRE"/>
    <property type="match status" value="1"/>
</dbReference>
<dbReference type="OrthoDB" id="2538319at2759"/>
<dbReference type="InterPro" id="IPR000467">
    <property type="entry name" value="G_patch_dom"/>
</dbReference>
<feature type="compositionally biased region" description="Basic residues" evidence="1">
    <location>
        <begin position="1"/>
        <end position="19"/>
    </location>
</feature>
<evidence type="ECO:0008006" key="6">
    <source>
        <dbReference type="Google" id="ProtNLM"/>
    </source>
</evidence>
<gene>
    <name evidence="4" type="ORF">CEUTPL_LOCUS6895</name>
</gene>
<protein>
    <recommendedName>
        <fullName evidence="6">Angiogenic factor with G patch and FHA domains 1</fullName>
    </recommendedName>
</protein>
<feature type="domain" description="FHA" evidence="2">
    <location>
        <begin position="285"/>
        <end position="334"/>
    </location>
</feature>
<dbReference type="AlphaFoldDB" id="A0A9N9MQ31"/>
<feature type="domain" description="G-patch" evidence="3">
    <location>
        <begin position="455"/>
        <end position="501"/>
    </location>
</feature>
<dbReference type="EMBL" id="OU892279">
    <property type="protein sequence ID" value="CAG9766310.1"/>
    <property type="molecule type" value="Genomic_DNA"/>
</dbReference>
<sequence>MSSKVRSRSEKHKSSRSKSKPSSASEQSLDECAELNLQNIQLDDDIRKSLEDFPEVLSFIEKLQRIIQKQVKKIIKWKRKAKQILENTGKNVSTQTHFDENIQESLNEIESIEIKGEKSFADDIREAAEQATQSTGFVYEETSGLYYDYNSGYYYNAEYGLYYDGTSGTYLKYNAETQNYDFHSQVDTTEINLSQPMDKEQKPKRKSKNKQKSKESKRRRPALSMDDLEDGECSNDSASSNADSVISESSDLSKQWPPCMRVIVESTEIPKIKSGSLFIITCDGGTIGREGDHSICLPDINVSKHHLKISYDSEKYLLVDLGSRNGTLLNGQRMSSSKQESEPTQILHGSRIQLGSTILLCHIHEGTQTCGHCEPGLLLGEEKYPLHGAIKKTSNEQFKSELKRLRKLHGLLGSEASCKLGDGYTDRAQKRREEFGSQNPYEKTEAASVEASIPSQNKGFKLLAKMGWKEGESLGKEGTGVKEPINVVSNLGTTGIGAVSQVRIAEMPKKNIWKKTQERFEKLPETTAIIDDADSD</sequence>
<dbReference type="PANTHER" id="PTHR23106:SF24">
    <property type="entry name" value="ANGIOGENIC FACTOR WITH G PATCH AND FHA DOMAINS 1"/>
    <property type="match status" value="1"/>
</dbReference>
<evidence type="ECO:0000256" key="1">
    <source>
        <dbReference type="SAM" id="MobiDB-lite"/>
    </source>
</evidence>
<dbReference type="PANTHER" id="PTHR23106">
    <property type="entry name" value="ANGIOGENIC FACTOR WITH G PATCH AND FHA DOMAINS 1"/>
    <property type="match status" value="1"/>
</dbReference>
<dbReference type="PROSITE" id="PS50174">
    <property type="entry name" value="G_PATCH"/>
    <property type="match status" value="1"/>
</dbReference>
<feature type="region of interest" description="Disordered" evidence="1">
    <location>
        <begin position="1"/>
        <end position="30"/>
    </location>
</feature>
<keyword evidence="5" id="KW-1185">Reference proteome</keyword>
<dbReference type="InterPro" id="IPR053027">
    <property type="entry name" value="AGGF1"/>
</dbReference>
<evidence type="ECO:0000313" key="4">
    <source>
        <dbReference type="EMBL" id="CAG9766310.1"/>
    </source>
</evidence>
<evidence type="ECO:0000259" key="3">
    <source>
        <dbReference type="PROSITE" id="PS50174"/>
    </source>
</evidence>
<evidence type="ECO:0000313" key="5">
    <source>
        <dbReference type="Proteomes" id="UP001152799"/>
    </source>
</evidence>